<dbReference type="SUPFAM" id="SSF51905">
    <property type="entry name" value="FAD/NAD(P)-binding domain"/>
    <property type="match status" value="1"/>
</dbReference>
<protein>
    <submittedName>
        <fullName evidence="3">Geranylgeranyl reductase family protein</fullName>
    </submittedName>
</protein>
<sequence>MSAHHHERTRRTVGGDADVIVVGAGPAGSTAATYLARAGLDVLVLEKADFPREKVCGDGLTPRAVKQLIDLGVDTRPEAGWLHNKGLRVLGGGLSVELPWPELTSFPPYGLVRQRRDFDQMLADHARTAGARIEERTAVSAALTDERSGRVTGVEARRGPEREPVTYRAPLVVACDGVGARTALSRGIGKRDDRPLGVAVRRYYTSPRSRDDFLETHLELWDRSGEEDRLLPGYGWVFGMGDGTANVGLGILSQSNANGSNYRTMLRAWCDSLPDDWGFTEENAAGEIGGAALPMGFNRTPVYADGLLLVGDAGGMVNSFNGEGIAYAMQSATLAATAVVQALARPEGPARERALEGYPAAVRAELASYYRLGNRFAHALRHPWLVQYTARHGLPRQTLMRFLLKLLANLHDRRDGDASDRLLELVLRLTPQLSEAPPSVGRPARHAKPTTRSAPGRDRAA</sequence>
<gene>
    <name evidence="3" type="ORF">LQ327_04460</name>
</gene>
<dbReference type="Pfam" id="PF01494">
    <property type="entry name" value="FAD_binding_3"/>
    <property type="match status" value="1"/>
</dbReference>
<dbReference type="NCBIfam" id="TIGR02032">
    <property type="entry name" value="GG-red-SF"/>
    <property type="match status" value="1"/>
</dbReference>
<dbReference type="InterPro" id="IPR002938">
    <property type="entry name" value="FAD-bd"/>
</dbReference>
<keyword evidence="4" id="KW-1185">Reference proteome</keyword>
<dbReference type="InterPro" id="IPR050407">
    <property type="entry name" value="Geranylgeranyl_reductase"/>
</dbReference>
<evidence type="ECO:0000313" key="4">
    <source>
        <dbReference type="Proteomes" id="UP001199469"/>
    </source>
</evidence>
<dbReference type="RefSeq" id="WP_230730325.1">
    <property type="nucleotide sequence ID" value="NZ_JAJNDB010000001.1"/>
</dbReference>
<evidence type="ECO:0000259" key="2">
    <source>
        <dbReference type="Pfam" id="PF01494"/>
    </source>
</evidence>
<organism evidence="3 4">
    <name type="scientific">Actinomycetospora endophytica</name>
    <dbReference type="NCBI Taxonomy" id="2291215"/>
    <lineage>
        <taxon>Bacteria</taxon>
        <taxon>Bacillati</taxon>
        <taxon>Actinomycetota</taxon>
        <taxon>Actinomycetes</taxon>
        <taxon>Pseudonocardiales</taxon>
        <taxon>Pseudonocardiaceae</taxon>
        <taxon>Actinomycetospora</taxon>
    </lineage>
</organism>
<evidence type="ECO:0000313" key="3">
    <source>
        <dbReference type="EMBL" id="MCD2192641.1"/>
    </source>
</evidence>
<accession>A0ABS8P5G8</accession>
<name>A0ABS8P5G8_9PSEU</name>
<reference evidence="3 4" key="1">
    <citation type="submission" date="2021-11" db="EMBL/GenBank/DDBJ databases">
        <title>Draft genome sequence of Actinomycetospora sp. SF1 isolated from the rhizosphere soil.</title>
        <authorList>
            <person name="Duangmal K."/>
            <person name="Chantavorakit T."/>
        </authorList>
    </citation>
    <scope>NUCLEOTIDE SEQUENCE [LARGE SCALE GENOMIC DNA]</scope>
    <source>
        <strain evidence="3 4">TBRC 5722</strain>
    </source>
</reference>
<dbReference type="Gene3D" id="3.50.50.60">
    <property type="entry name" value="FAD/NAD(P)-binding domain"/>
    <property type="match status" value="1"/>
</dbReference>
<feature type="region of interest" description="Disordered" evidence="1">
    <location>
        <begin position="434"/>
        <end position="461"/>
    </location>
</feature>
<feature type="domain" description="FAD-binding" evidence="2">
    <location>
        <begin position="16"/>
        <end position="188"/>
    </location>
</feature>
<proteinExistence type="predicted"/>
<comment type="caution">
    <text evidence="3">The sequence shown here is derived from an EMBL/GenBank/DDBJ whole genome shotgun (WGS) entry which is preliminary data.</text>
</comment>
<evidence type="ECO:0000256" key="1">
    <source>
        <dbReference type="SAM" id="MobiDB-lite"/>
    </source>
</evidence>
<dbReference type="PANTHER" id="PTHR42685:SF22">
    <property type="entry name" value="CONDITIONED MEDIUM FACTOR RECEPTOR 1"/>
    <property type="match status" value="1"/>
</dbReference>
<dbReference type="InterPro" id="IPR036188">
    <property type="entry name" value="FAD/NAD-bd_sf"/>
</dbReference>
<dbReference type="InterPro" id="IPR011777">
    <property type="entry name" value="Geranylgeranyl_Rdtase_fam"/>
</dbReference>
<dbReference type="PANTHER" id="PTHR42685">
    <property type="entry name" value="GERANYLGERANYL DIPHOSPHATE REDUCTASE"/>
    <property type="match status" value="1"/>
</dbReference>
<dbReference type="PRINTS" id="PR00420">
    <property type="entry name" value="RNGMNOXGNASE"/>
</dbReference>
<dbReference type="EMBL" id="JAJNDB010000001">
    <property type="protein sequence ID" value="MCD2192641.1"/>
    <property type="molecule type" value="Genomic_DNA"/>
</dbReference>
<dbReference type="Proteomes" id="UP001199469">
    <property type="component" value="Unassembled WGS sequence"/>
</dbReference>